<keyword evidence="6 8" id="KW-0648">Protein biosynthesis</keyword>
<dbReference type="InterPro" id="IPR002376">
    <property type="entry name" value="Formyl_transf_N"/>
</dbReference>
<keyword evidence="5 8" id="KW-0808">Transferase</keyword>
<dbReference type="Pfam" id="PF00551">
    <property type="entry name" value="Formyl_trans_N"/>
    <property type="match status" value="1"/>
</dbReference>
<evidence type="ECO:0000313" key="12">
    <source>
        <dbReference type="Proteomes" id="UP001596996"/>
    </source>
</evidence>
<dbReference type="HAMAP" id="MF_00182">
    <property type="entry name" value="Formyl_trans"/>
    <property type="match status" value="1"/>
</dbReference>
<comment type="catalytic activity">
    <reaction evidence="7 8">
        <text>L-methionyl-tRNA(fMet) + (6R)-10-formyltetrahydrofolate = N-formyl-L-methionyl-tRNA(fMet) + (6S)-5,6,7,8-tetrahydrofolate + H(+)</text>
        <dbReference type="Rhea" id="RHEA:24380"/>
        <dbReference type="Rhea" id="RHEA-COMP:9952"/>
        <dbReference type="Rhea" id="RHEA-COMP:9953"/>
        <dbReference type="ChEBI" id="CHEBI:15378"/>
        <dbReference type="ChEBI" id="CHEBI:57453"/>
        <dbReference type="ChEBI" id="CHEBI:78530"/>
        <dbReference type="ChEBI" id="CHEBI:78844"/>
        <dbReference type="ChEBI" id="CHEBI:195366"/>
        <dbReference type="EC" id="2.1.2.9"/>
    </reaction>
</comment>
<evidence type="ECO:0000313" key="11">
    <source>
        <dbReference type="EMBL" id="MFD0965619.1"/>
    </source>
</evidence>
<dbReference type="NCBIfam" id="TIGR00460">
    <property type="entry name" value="fmt"/>
    <property type="match status" value="1"/>
</dbReference>
<evidence type="ECO:0000259" key="10">
    <source>
        <dbReference type="Pfam" id="PF02911"/>
    </source>
</evidence>
<organism evidence="11 12">
    <name type="scientific">Seminibacterium arietis</name>
    <dbReference type="NCBI Taxonomy" id="1173502"/>
    <lineage>
        <taxon>Bacteria</taxon>
        <taxon>Pseudomonadati</taxon>
        <taxon>Pseudomonadota</taxon>
        <taxon>Gammaproteobacteria</taxon>
        <taxon>Pasteurellales</taxon>
        <taxon>Pasteurellaceae</taxon>
        <taxon>Seminibacterium</taxon>
    </lineage>
</organism>
<evidence type="ECO:0000256" key="5">
    <source>
        <dbReference type="ARBA" id="ARBA00022679"/>
    </source>
</evidence>
<dbReference type="Gene3D" id="3.40.50.170">
    <property type="entry name" value="Formyl transferase, N-terminal domain"/>
    <property type="match status" value="1"/>
</dbReference>
<comment type="similarity">
    <text evidence="2 8">Belongs to the Fmt family.</text>
</comment>
<feature type="binding site" evidence="8">
    <location>
        <begin position="112"/>
        <end position="115"/>
    </location>
    <ligand>
        <name>(6S)-5,6,7,8-tetrahydrofolate</name>
        <dbReference type="ChEBI" id="CHEBI:57453"/>
    </ligand>
</feature>
<dbReference type="InterPro" id="IPR001555">
    <property type="entry name" value="GART_AS"/>
</dbReference>
<dbReference type="InterPro" id="IPR036477">
    <property type="entry name" value="Formyl_transf_N_sf"/>
</dbReference>
<comment type="caution">
    <text evidence="11">The sequence shown here is derived from an EMBL/GenBank/DDBJ whole genome shotgun (WGS) entry which is preliminary data.</text>
</comment>
<dbReference type="RefSeq" id="WP_380818584.1">
    <property type="nucleotide sequence ID" value="NZ_JBHTJN010000004.1"/>
</dbReference>
<dbReference type="EMBL" id="JBHTJN010000004">
    <property type="protein sequence ID" value="MFD0965619.1"/>
    <property type="molecule type" value="Genomic_DNA"/>
</dbReference>
<comment type="function">
    <text evidence="1 8">Attaches a formyl group to the free amino group of methionyl-tRNA(fMet). The formyl group appears to play a dual role in the initiator identity of N-formylmethionyl-tRNA by promoting its recognition by IF2 and preventing the misappropriation of this tRNA by the elongation apparatus.</text>
</comment>
<dbReference type="InterPro" id="IPR041711">
    <property type="entry name" value="Met-tRNA-FMT_N"/>
</dbReference>
<feature type="domain" description="Formyl transferase N-terminal" evidence="9">
    <location>
        <begin position="6"/>
        <end position="183"/>
    </location>
</feature>
<dbReference type="Proteomes" id="UP001596996">
    <property type="component" value="Unassembled WGS sequence"/>
</dbReference>
<dbReference type="InterPro" id="IPR005793">
    <property type="entry name" value="Formyl_trans_C"/>
</dbReference>
<evidence type="ECO:0000256" key="1">
    <source>
        <dbReference type="ARBA" id="ARBA00002606"/>
    </source>
</evidence>
<dbReference type="InterPro" id="IPR005794">
    <property type="entry name" value="Fmt"/>
</dbReference>
<proteinExistence type="inferred from homology"/>
<reference evidence="12" key="1">
    <citation type="journal article" date="2019" name="Int. J. Syst. Evol. Microbiol.">
        <title>The Global Catalogue of Microorganisms (GCM) 10K type strain sequencing project: providing services to taxonomists for standard genome sequencing and annotation.</title>
        <authorList>
            <consortium name="The Broad Institute Genomics Platform"/>
            <consortium name="The Broad Institute Genome Sequencing Center for Infectious Disease"/>
            <person name="Wu L."/>
            <person name="Ma J."/>
        </authorList>
    </citation>
    <scope>NUCLEOTIDE SEQUENCE [LARGE SCALE GENOMIC DNA]</scope>
    <source>
        <strain evidence="12">CCUG 61707</strain>
    </source>
</reference>
<evidence type="ECO:0000256" key="8">
    <source>
        <dbReference type="HAMAP-Rule" id="MF_00182"/>
    </source>
</evidence>
<dbReference type="PANTHER" id="PTHR11138">
    <property type="entry name" value="METHIONYL-TRNA FORMYLTRANSFERASE"/>
    <property type="match status" value="1"/>
</dbReference>
<evidence type="ECO:0000256" key="3">
    <source>
        <dbReference type="ARBA" id="ARBA00012261"/>
    </source>
</evidence>
<evidence type="ECO:0000256" key="6">
    <source>
        <dbReference type="ARBA" id="ARBA00022917"/>
    </source>
</evidence>
<dbReference type="PROSITE" id="PS00373">
    <property type="entry name" value="GART"/>
    <property type="match status" value="1"/>
</dbReference>
<dbReference type="InterPro" id="IPR037022">
    <property type="entry name" value="Formyl_trans_C_sf"/>
</dbReference>
<dbReference type="EC" id="2.1.2.9" evidence="3 8"/>
<dbReference type="PANTHER" id="PTHR11138:SF5">
    <property type="entry name" value="METHIONYL-TRNA FORMYLTRANSFERASE, MITOCHONDRIAL"/>
    <property type="match status" value="1"/>
</dbReference>
<dbReference type="GO" id="GO:0004479">
    <property type="term" value="F:methionyl-tRNA formyltransferase activity"/>
    <property type="evidence" value="ECO:0007669"/>
    <property type="project" value="UniProtKB-EC"/>
</dbReference>
<dbReference type="Pfam" id="PF02911">
    <property type="entry name" value="Formyl_trans_C"/>
    <property type="match status" value="1"/>
</dbReference>
<evidence type="ECO:0000259" key="9">
    <source>
        <dbReference type="Pfam" id="PF00551"/>
    </source>
</evidence>
<dbReference type="SUPFAM" id="SSF50486">
    <property type="entry name" value="FMT C-terminal domain-like"/>
    <property type="match status" value="1"/>
</dbReference>
<dbReference type="CDD" id="cd08646">
    <property type="entry name" value="FMT_core_Met-tRNA-FMT_N"/>
    <property type="match status" value="1"/>
</dbReference>
<feature type="domain" description="Formyl transferase C-terminal" evidence="10">
    <location>
        <begin position="206"/>
        <end position="307"/>
    </location>
</feature>
<dbReference type="SUPFAM" id="SSF53328">
    <property type="entry name" value="Formyltransferase"/>
    <property type="match status" value="1"/>
</dbReference>
<evidence type="ECO:0000256" key="4">
    <source>
        <dbReference type="ARBA" id="ARBA00016014"/>
    </source>
</evidence>
<sequence length="318" mass="35062">MKPLNIIFAGTPDFAAQHLQELLNSQHKVIAVYTQPDKPAGRGKKLQASAVKILAEQHNLLVYQPKSLRKEQAQAELLALNPDVIVVVAYGLILPKAVLDIPKFGCLNVHGSLLPRWRGAAPIQRAIWAGDQQTGVTIMQMNEGLDTGDMLHKVYCDIQPTDTSADLYQKLAQIAPKALIDVLNQLDEGKFCPQKQDDNVASYADKLSKEEAKINWNHTALQLERNIRAFNPWPISYFTLNDPQGNLQTLKVYQAQVLPHQNKVAGTILSADKNGIQIATSDGVLNLLQLQPAGKKVMSAQDLLNGRADWFAVGKVLD</sequence>
<evidence type="ECO:0000256" key="7">
    <source>
        <dbReference type="ARBA" id="ARBA00048558"/>
    </source>
</evidence>
<protein>
    <recommendedName>
        <fullName evidence="4 8">Methionyl-tRNA formyltransferase</fullName>
        <ecNumber evidence="3 8">2.1.2.9</ecNumber>
    </recommendedName>
</protein>
<gene>
    <name evidence="8 11" type="primary">fmt</name>
    <name evidence="11" type="ORF">ACFQ02_01915</name>
</gene>
<accession>A0ABW3I6Q8</accession>
<name>A0ABW3I6Q8_9PAST</name>
<evidence type="ECO:0000256" key="2">
    <source>
        <dbReference type="ARBA" id="ARBA00010699"/>
    </source>
</evidence>
<keyword evidence="12" id="KW-1185">Reference proteome</keyword>
<dbReference type="InterPro" id="IPR011034">
    <property type="entry name" value="Formyl_transferase-like_C_sf"/>
</dbReference>
<dbReference type="InterPro" id="IPR044135">
    <property type="entry name" value="Met-tRNA-FMT_C"/>
</dbReference>
<dbReference type="CDD" id="cd08704">
    <property type="entry name" value="Met_tRNA_FMT_C"/>
    <property type="match status" value="1"/>
</dbReference>
<dbReference type="Gene3D" id="3.10.25.10">
    <property type="entry name" value="Formyl transferase, C-terminal domain"/>
    <property type="match status" value="1"/>
</dbReference>